<evidence type="ECO:0000256" key="2">
    <source>
        <dbReference type="SAM" id="SignalP"/>
    </source>
</evidence>
<dbReference type="GO" id="GO:0030313">
    <property type="term" value="C:cell envelope"/>
    <property type="evidence" value="ECO:0007669"/>
    <property type="project" value="TreeGrafter"/>
</dbReference>
<dbReference type="GO" id="GO:0060003">
    <property type="term" value="P:copper ion export"/>
    <property type="evidence" value="ECO:0007669"/>
    <property type="project" value="TreeGrafter"/>
</dbReference>
<dbReference type="AlphaFoldDB" id="A0A1M6JIM5"/>
<keyword evidence="1" id="KW-0813">Transport</keyword>
<keyword evidence="2" id="KW-0732">Signal</keyword>
<organism evidence="3 4">
    <name type="scientific">Reichenbachiella agariperforans</name>
    <dbReference type="NCBI Taxonomy" id="156994"/>
    <lineage>
        <taxon>Bacteria</taxon>
        <taxon>Pseudomonadati</taxon>
        <taxon>Bacteroidota</taxon>
        <taxon>Cytophagia</taxon>
        <taxon>Cytophagales</taxon>
        <taxon>Reichenbachiellaceae</taxon>
        <taxon>Reichenbachiella</taxon>
    </lineage>
</organism>
<dbReference type="RefSeq" id="WP_073118626.1">
    <property type="nucleotide sequence ID" value="NZ_FRAA01000001.1"/>
</dbReference>
<dbReference type="Gene3D" id="2.40.30.170">
    <property type="match status" value="1"/>
</dbReference>
<dbReference type="Proteomes" id="UP000184474">
    <property type="component" value="Unassembled WGS sequence"/>
</dbReference>
<dbReference type="GO" id="GO:0015679">
    <property type="term" value="P:plasma membrane copper ion transport"/>
    <property type="evidence" value="ECO:0007669"/>
    <property type="project" value="TreeGrafter"/>
</dbReference>
<dbReference type="PANTHER" id="PTHR30097">
    <property type="entry name" value="CATION EFFLUX SYSTEM PROTEIN CUSB"/>
    <property type="match status" value="1"/>
</dbReference>
<dbReference type="PANTHER" id="PTHR30097:SF4">
    <property type="entry name" value="SLR6042 PROTEIN"/>
    <property type="match status" value="1"/>
</dbReference>
<accession>A0A1M6JIM5</accession>
<feature type="chain" id="PRO_5012138549" evidence="2">
    <location>
        <begin position="23"/>
        <end position="402"/>
    </location>
</feature>
<dbReference type="STRING" id="156994.SAMN04488028_101210"/>
<sequence length="402" mass="45225">MKNTFIKTISAILFLLPALQYGCTVPNSQEEEHGHDEHEEAIELTTAQFERAHIVTGKIEKRNIGSELKVNGIIDVPPQSNISINMPYGGFVKYTDMLPGTAVKKGQFLVSIENPEFIQFQQEYLESLANRAYLDEEYKRQEHLYNEKVASAKSYQQAKSLYLANEAKLKTMEARLKMIGINPKKVEGGKISEAVNLYAPVSGSIREVYTNVGKYIGPQDVIMDITNSDDLHVELTVYENDIPKIKTGQRIRFALSNDPTNWREAEVFLVGTSVRENRSVTVHGHLQYHDTDTVDQSGLVPGMYISARIETAMHEVWALPEEAIVRFGGQYFVFAALGEKQENGQTVHQYEMLEIEKGETEDGYSHVTLIDDTQEISALTLVKQGAFTLLAKSKNTESGHHH</sequence>
<keyword evidence="4" id="KW-1185">Reference proteome</keyword>
<dbReference type="SUPFAM" id="SSF111369">
    <property type="entry name" value="HlyD-like secretion proteins"/>
    <property type="match status" value="1"/>
</dbReference>
<evidence type="ECO:0000313" key="3">
    <source>
        <dbReference type="EMBL" id="SHJ46598.1"/>
    </source>
</evidence>
<name>A0A1M6JIM5_REIAG</name>
<dbReference type="EMBL" id="FRAA01000001">
    <property type="protein sequence ID" value="SHJ46598.1"/>
    <property type="molecule type" value="Genomic_DNA"/>
</dbReference>
<proteinExistence type="predicted"/>
<dbReference type="Gene3D" id="1.10.287.470">
    <property type="entry name" value="Helix hairpin bin"/>
    <property type="match status" value="1"/>
</dbReference>
<evidence type="ECO:0000313" key="4">
    <source>
        <dbReference type="Proteomes" id="UP000184474"/>
    </source>
</evidence>
<dbReference type="Gene3D" id="2.40.50.100">
    <property type="match status" value="1"/>
</dbReference>
<protein>
    <submittedName>
        <fullName evidence="3">Membrane fusion protein, cobalt-zinc-cadmium efflux system</fullName>
    </submittedName>
</protein>
<gene>
    <name evidence="3" type="ORF">SAMN04488028_101210</name>
</gene>
<evidence type="ECO:0000256" key="1">
    <source>
        <dbReference type="ARBA" id="ARBA00022448"/>
    </source>
</evidence>
<dbReference type="InterPro" id="IPR051909">
    <property type="entry name" value="MFP_Cation_Efflux"/>
</dbReference>
<reference evidence="4" key="1">
    <citation type="submission" date="2016-11" db="EMBL/GenBank/DDBJ databases">
        <authorList>
            <person name="Varghese N."/>
            <person name="Submissions S."/>
        </authorList>
    </citation>
    <scope>NUCLEOTIDE SEQUENCE [LARGE SCALE GENOMIC DNA]</scope>
    <source>
        <strain evidence="4">DSM 26134</strain>
    </source>
</reference>
<feature type="signal peptide" evidence="2">
    <location>
        <begin position="1"/>
        <end position="22"/>
    </location>
</feature>